<dbReference type="Gene3D" id="3.40.50.2000">
    <property type="entry name" value="Glycogen Phosphorylase B"/>
    <property type="match status" value="2"/>
</dbReference>
<evidence type="ECO:0000313" key="3">
    <source>
        <dbReference type="Proteomes" id="UP000306113"/>
    </source>
</evidence>
<dbReference type="OrthoDB" id="529131at2"/>
<dbReference type="PANTHER" id="PTHR45947:SF3">
    <property type="entry name" value="SULFOQUINOVOSYL TRANSFERASE SQD2"/>
    <property type="match status" value="1"/>
</dbReference>
<dbReference type="Proteomes" id="UP000306113">
    <property type="component" value="Unassembled WGS sequence"/>
</dbReference>
<dbReference type="InterPro" id="IPR028098">
    <property type="entry name" value="Glyco_trans_4-like_N"/>
</dbReference>
<sequence>MHRPTIVHLIDDTNAGGVMRLLEHICADPEMNRTAQHIMRPVKRGALSMRRIQADVIVSHLSISWRTLPSLISLRAVHPGTPLIHVEHSYTQSFTALNVPNRERFFSLLRIGYSLFDHQVAVSHAQARWMFRRRLVDLGKLTVIPPMVGLERFAALPAPAASTPRRIGAIGRHDRQKGFDLLISAFRAVKDPNAELMFFGEGPETEQLKHLAAGDRRITFAGHAADPVAAMASVDALAMPSRWEAYGLVALEGRMAGRPVLVSPQDGLKDQVAAGAIPVQSFTVEAWTEALTALLQGDIAVPARPDPAELERDFAQNWQQMLHAVLTSDDTQLAA</sequence>
<comment type="caution">
    <text evidence="2">The sequence shown here is derived from an EMBL/GenBank/DDBJ whole genome shotgun (WGS) entry which is preliminary data.</text>
</comment>
<feature type="domain" description="Glycosyltransferase subfamily 4-like N-terminal" evidence="1">
    <location>
        <begin position="23"/>
        <end position="152"/>
    </location>
</feature>
<dbReference type="Pfam" id="PF13439">
    <property type="entry name" value="Glyco_transf_4"/>
    <property type="match status" value="1"/>
</dbReference>
<name>A0A4V3UZ37_9RHOB</name>
<dbReference type="GO" id="GO:0016757">
    <property type="term" value="F:glycosyltransferase activity"/>
    <property type="evidence" value="ECO:0007669"/>
    <property type="project" value="UniProtKB-ARBA"/>
</dbReference>
<evidence type="ECO:0000313" key="2">
    <source>
        <dbReference type="EMBL" id="THD74752.1"/>
    </source>
</evidence>
<dbReference type="InterPro" id="IPR050194">
    <property type="entry name" value="Glycosyltransferase_grp1"/>
</dbReference>
<dbReference type="AlphaFoldDB" id="A0A4V3UZ37"/>
<protein>
    <submittedName>
        <fullName evidence="2">Glycosyltransferase</fullName>
    </submittedName>
</protein>
<evidence type="ECO:0000259" key="1">
    <source>
        <dbReference type="Pfam" id="PF13439"/>
    </source>
</evidence>
<reference evidence="2 3" key="1">
    <citation type="submission" date="2019-04" db="EMBL/GenBank/DDBJ databases">
        <title>Draft genome sequence of Youngimonas vesicularis.</title>
        <authorList>
            <person name="Hameed A."/>
        </authorList>
    </citation>
    <scope>NUCLEOTIDE SEQUENCE [LARGE SCALE GENOMIC DNA]</scope>
    <source>
        <strain evidence="2 3">CC-AMW-E</strain>
    </source>
</reference>
<accession>A0A4V3UZ37</accession>
<dbReference type="CDD" id="cd03801">
    <property type="entry name" value="GT4_PimA-like"/>
    <property type="match status" value="1"/>
</dbReference>
<keyword evidence="3" id="KW-1185">Reference proteome</keyword>
<dbReference type="SUPFAM" id="SSF53756">
    <property type="entry name" value="UDP-Glycosyltransferase/glycogen phosphorylase"/>
    <property type="match status" value="1"/>
</dbReference>
<organism evidence="2 3">
    <name type="scientific">Thalassobius vesicularis</name>
    <dbReference type="NCBI Taxonomy" id="1294297"/>
    <lineage>
        <taxon>Bacteria</taxon>
        <taxon>Pseudomonadati</taxon>
        <taxon>Pseudomonadota</taxon>
        <taxon>Alphaproteobacteria</taxon>
        <taxon>Rhodobacterales</taxon>
        <taxon>Roseobacteraceae</taxon>
        <taxon>Thalassovita</taxon>
    </lineage>
</organism>
<gene>
    <name evidence="2" type="ORF">E7681_07235</name>
</gene>
<proteinExistence type="predicted"/>
<dbReference type="EMBL" id="SSMD01000003">
    <property type="protein sequence ID" value="THD74752.1"/>
    <property type="molecule type" value="Genomic_DNA"/>
</dbReference>
<dbReference type="PANTHER" id="PTHR45947">
    <property type="entry name" value="SULFOQUINOVOSYL TRANSFERASE SQD2"/>
    <property type="match status" value="1"/>
</dbReference>
<dbReference type="RefSeq" id="WP_136338607.1">
    <property type="nucleotide sequence ID" value="NZ_SSMD01000003.1"/>
</dbReference>
<keyword evidence="2" id="KW-0808">Transferase</keyword>
<dbReference type="Pfam" id="PF13692">
    <property type="entry name" value="Glyco_trans_1_4"/>
    <property type="match status" value="1"/>
</dbReference>